<dbReference type="InterPro" id="IPR003660">
    <property type="entry name" value="HAMP_dom"/>
</dbReference>
<evidence type="ECO:0000256" key="2">
    <source>
        <dbReference type="ARBA" id="ARBA00012438"/>
    </source>
</evidence>
<dbReference type="CDD" id="cd06225">
    <property type="entry name" value="HAMP"/>
    <property type="match status" value="1"/>
</dbReference>
<comment type="caution">
    <text evidence="10">The sequence shown here is derived from an EMBL/GenBank/DDBJ whole genome shotgun (WGS) entry which is preliminary data.</text>
</comment>
<dbReference type="PANTHER" id="PTHR41523:SF8">
    <property type="entry name" value="ETHYLENE RESPONSE SENSOR PROTEIN"/>
    <property type="match status" value="1"/>
</dbReference>
<feature type="transmembrane region" description="Helical" evidence="8">
    <location>
        <begin position="33"/>
        <end position="56"/>
    </location>
</feature>
<dbReference type="Proteomes" id="UP000468901">
    <property type="component" value="Unassembled WGS sequence"/>
</dbReference>
<proteinExistence type="predicted"/>
<dbReference type="GO" id="GO:0004673">
    <property type="term" value="F:protein histidine kinase activity"/>
    <property type="evidence" value="ECO:0007669"/>
    <property type="project" value="UniProtKB-EC"/>
</dbReference>
<keyword evidence="6" id="KW-0418">Kinase</keyword>
<keyword evidence="8" id="KW-0472">Membrane</keyword>
<dbReference type="SMART" id="SM00304">
    <property type="entry name" value="HAMP"/>
    <property type="match status" value="1"/>
</dbReference>
<keyword evidence="4" id="KW-0808">Transferase</keyword>
<evidence type="ECO:0000256" key="1">
    <source>
        <dbReference type="ARBA" id="ARBA00000085"/>
    </source>
</evidence>
<sequence length="363" mass="39371">MAPKDRATKDRANSERDERFWLTRRMKSLRARLIFLLSVTLLPLAALALVDAWFGYRYYRDASLSPASIGEAARFLLFSNAATALVMWLAALVATGWGVGRLVTRPLRRIRRGILAYSENDERARIRNIGELPEEIRALAESFNRMADALAARDAALMKAVARQKALTREVHHRVRNNLQIVNSLMSLQSRKAETAAESAIFSEVQRRVTALGLVHGAIYQGDDLSSVKLDLLLNDLCAATEQSLRNSGTPALLSVTADRLTASASLAVPLAFLITEIIGEIVFHRDGSPVASDIRIALRGSGAGAVLTIEGARPLFPEPAGADSGSLSLIDGLVRQLGGRQTIAPDRSGISVMVPNLNTAGR</sequence>
<reference evidence="10 11" key="1">
    <citation type="submission" date="2019-09" db="EMBL/GenBank/DDBJ databases">
        <title>Parvibaculum sedimenti sp. nov., isolated from sediment.</title>
        <authorList>
            <person name="Wang Y."/>
        </authorList>
    </citation>
    <scope>NUCLEOTIDE SEQUENCE [LARGE SCALE GENOMIC DNA]</scope>
    <source>
        <strain evidence="10 11">HXT-9</strain>
    </source>
</reference>
<keyword evidence="3" id="KW-0597">Phosphoprotein</keyword>
<evidence type="ECO:0000256" key="7">
    <source>
        <dbReference type="ARBA" id="ARBA00022840"/>
    </source>
</evidence>
<dbReference type="PANTHER" id="PTHR41523">
    <property type="entry name" value="TWO-COMPONENT SYSTEM SENSOR PROTEIN"/>
    <property type="match status" value="1"/>
</dbReference>
<evidence type="ECO:0000256" key="3">
    <source>
        <dbReference type="ARBA" id="ARBA00022553"/>
    </source>
</evidence>
<dbReference type="EC" id="2.7.13.3" evidence="2"/>
<protein>
    <recommendedName>
        <fullName evidence="2">histidine kinase</fullName>
        <ecNumber evidence="2">2.7.13.3</ecNumber>
    </recommendedName>
</protein>
<keyword evidence="8" id="KW-0812">Transmembrane</keyword>
<feature type="transmembrane region" description="Helical" evidence="8">
    <location>
        <begin position="76"/>
        <end position="103"/>
    </location>
</feature>
<evidence type="ECO:0000259" key="9">
    <source>
        <dbReference type="PROSITE" id="PS50885"/>
    </source>
</evidence>
<dbReference type="PROSITE" id="PS50885">
    <property type="entry name" value="HAMP"/>
    <property type="match status" value="1"/>
</dbReference>
<keyword evidence="11" id="KW-1185">Reference proteome</keyword>
<name>A0A6N6VJP5_9HYPH</name>
<comment type="catalytic activity">
    <reaction evidence="1">
        <text>ATP + protein L-histidine = ADP + protein N-phospho-L-histidine.</text>
        <dbReference type="EC" id="2.7.13.3"/>
    </reaction>
</comment>
<accession>A0A6N6VJP5</accession>
<evidence type="ECO:0000256" key="4">
    <source>
        <dbReference type="ARBA" id="ARBA00022679"/>
    </source>
</evidence>
<evidence type="ECO:0000256" key="5">
    <source>
        <dbReference type="ARBA" id="ARBA00022741"/>
    </source>
</evidence>
<evidence type="ECO:0000313" key="10">
    <source>
        <dbReference type="EMBL" id="KAB7740750.1"/>
    </source>
</evidence>
<organism evidence="10 11">
    <name type="scientific">Parvibaculum sedimenti</name>
    <dbReference type="NCBI Taxonomy" id="2608632"/>
    <lineage>
        <taxon>Bacteria</taxon>
        <taxon>Pseudomonadati</taxon>
        <taxon>Pseudomonadota</taxon>
        <taxon>Alphaproteobacteria</taxon>
        <taxon>Hyphomicrobiales</taxon>
        <taxon>Parvibaculaceae</taxon>
        <taxon>Parvibaculum</taxon>
    </lineage>
</organism>
<dbReference type="Pfam" id="PF00672">
    <property type="entry name" value="HAMP"/>
    <property type="match status" value="1"/>
</dbReference>
<gene>
    <name evidence="10" type="ORF">F2P47_06810</name>
</gene>
<keyword evidence="7" id="KW-0067">ATP-binding</keyword>
<dbReference type="EMBL" id="WESC01000005">
    <property type="protein sequence ID" value="KAB7740750.1"/>
    <property type="molecule type" value="Genomic_DNA"/>
</dbReference>
<dbReference type="Gene3D" id="6.10.340.10">
    <property type="match status" value="1"/>
</dbReference>
<feature type="domain" description="HAMP" evidence="9">
    <location>
        <begin position="101"/>
        <end position="155"/>
    </location>
</feature>
<dbReference type="AlphaFoldDB" id="A0A6N6VJP5"/>
<dbReference type="GO" id="GO:0016020">
    <property type="term" value="C:membrane"/>
    <property type="evidence" value="ECO:0007669"/>
    <property type="project" value="InterPro"/>
</dbReference>
<dbReference type="GO" id="GO:0007165">
    <property type="term" value="P:signal transduction"/>
    <property type="evidence" value="ECO:0007669"/>
    <property type="project" value="InterPro"/>
</dbReference>
<keyword evidence="8" id="KW-1133">Transmembrane helix</keyword>
<dbReference type="InterPro" id="IPR011495">
    <property type="entry name" value="Sig_transdc_His_kin_sub2_dim/P"/>
</dbReference>
<keyword evidence="5" id="KW-0547">Nucleotide-binding</keyword>
<dbReference type="Pfam" id="PF07568">
    <property type="entry name" value="HisKA_2"/>
    <property type="match status" value="1"/>
</dbReference>
<dbReference type="GO" id="GO:0005524">
    <property type="term" value="F:ATP binding"/>
    <property type="evidence" value="ECO:0007669"/>
    <property type="project" value="UniProtKB-KW"/>
</dbReference>
<evidence type="ECO:0000313" key="11">
    <source>
        <dbReference type="Proteomes" id="UP000468901"/>
    </source>
</evidence>
<dbReference type="RefSeq" id="WP_152215578.1">
    <property type="nucleotide sequence ID" value="NZ_WESC01000005.1"/>
</dbReference>
<evidence type="ECO:0000256" key="6">
    <source>
        <dbReference type="ARBA" id="ARBA00022777"/>
    </source>
</evidence>
<evidence type="ECO:0000256" key="8">
    <source>
        <dbReference type="SAM" id="Phobius"/>
    </source>
</evidence>